<dbReference type="PANTHER" id="PTHR12928">
    <property type="entry name" value="FRG1 PROTEIN"/>
    <property type="match status" value="1"/>
</dbReference>
<evidence type="ECO:0000313" key="5">
    <source>
        <dbReference type="EMBL" id="KAI9638749.1"/>
    </source>
</evidence>
<dbReference type="InterPro" id="IPR010414">
    <property type="entry name" value="FRG1"/>
</dbReference>
<comment type="similarity">
    <text evidence="2">Belongs to the FRG1 family.</text>
</comment>
<evidence type="ECO:0000256" key="4">
    <source>
        <dbReference type="SAM" id="MobiDB-lite"/>
    </source>
</evidence>
<reference evidence="5" key="1">
    <citation type="journal article" date="2022" name="G3 (Bethesda)">
        <title>High quality genome of the basidiomycete yeast Dioszegia hungarica PDD-24b-2 isolated from cloud water.</title>
        <authorList>
            <person name="Jarrige D."/>
            <person name="Haridas S."/>
            <person name="Bleykasten-Grosshans C."/>
            <person name="Joly M."/>
            <person name="Nadalig T."/>
            <person name="Sancelme M."/>
            <person name="Vuilleumier S."/>
            <person name="Grigoriev I.V."/>
            <person name="Amato P."/>
            <person name="Bringel F."/>
        </authorList>
    </citation>
    <scope>NUCLEOTIDE SEQUENCE</scope>
    <source>
        <strain evidence="5">PDD-24b-2</strain>
    </source>
</reference>
<protein>
    <submittedName>
        <fullName evidence="5">FRG1-like family-domain-containing protein</fullName>
    </submittedName>
</protein>
<evidence type="ECO:0000256" key="3">
    <source>
        <dbReference type="ARBA" id="ARBA00023242"/>
    </source>
</evidence>
<dbReference type="EMBL" id="JAKWFO010000002">
    <property type="protein sequence ID" value="KAI9638749.1"/>
    <property type="molecule type" value="Genomic_DNA"/>
</dbReference>
<dbReference type="GO" id="GO:0071013">
    <property type="term" value="C:catalytic step 2 spliceosome"/>
    <property type="evidence" value="ECO:0007669"/>
    <property type="project" value="TreeGrafter"/>
</dbReference>
<comment type="subcellular location">
    <subcellularLocation>
        <location evidence="1">Nucleus</location>
        <location evidence="1">Nucleolus</location>
    </subcellularLocation>
</comment>
<comment type="caution">
    <text evidence="5">The sequence shown here is derived from an EMBL/GenBank/DDBJ whole genome shotgun (WGS) entry which is preliminary data.</text>
</comment>
<dbReference type="InterPro" id="IPR008999">
    <property type="entry name" value="Actin-crosslinking"/>
</dbReference>
<dbReference type="AlphaFoldDB" id="A0AA38HFQ0"/>
<evidence type="ECO:0000313" key="6">
    <source>
        <dbReference type="Proteomes" id="UP001164286"/>
    </source>
</evidence>
<dbReference type="Gene3D" id="2.80.10.50">
    <property type="match status" value="1"/>
</dbReference>
<feature type="region of interest" description="Disordered" evidence="4">
    <location>
        <begin position="1"/>
        <end position="30"/>
    </location>
</feature>
<accession>A0AA38HFQ0</accession>
<dbReference type="SUPFAM" id="SSF50405">
    <property type="entry name" value="Actin-crosslinking proteins"/>
    <property type="match status" value="1"/>
</dbReference>
<evidence type="ECO:0000256" key="1">
    <source>
        <dbReference type="ARBA" id="ARBA00004604"/>
    </source>
</evidence>
<sequence length="309" mass="32931">MPSKLLFKGDKPKKKKRTHKETEDDGDDLAIMAAGDPRGWVFPEDILEINGPSYIILPTEPLSCLAWHPAAQKVYAAPIDLPQAPEGHDELSTAEILSTLEPTDVNTVWVVSRLSGSEDVISLRSSSGTFLSAPPSGVLSATTPSRGPLEAFVPLLTPASSSSGSSSSSSAFPTLHLKTNSLTFLSSSSAAGLGSKVELRADADTAGAQEGLRIKCQREFVLRARLEKEDAKGGDGGSGKVRRMLDGGAKAGSLEDEMNRNRDAQTWGAGRVVVSKGDRKEVKKARAEGRLAEAMLDRRAAMKSDRYAK</sequence>
<dbReference type="Proteomes" id="UP001164286">
    <property type="component" value="Unassembled WGS sequence"/>
</dbReference>
<dbReference type="CDD" id="cd23339">
    <property type="entry name" value="beta-trefoil_FSCN_fungal_FRG1-like"/>
    <property type="match status" value="1"/>
</dbReference>
<dbReference type="RefSeq" id="XP_052948526.1">
    <property type="nucleotide sequence ID" value="XM_053089253.1"/>
</dbReference>
<name>A0AA38HFQ0_9TREE</name>
<organism evidence="5 6">
    <name type="scientific">Dioszegia hungarica</name>
    <dbReference type="NCBI Taxonomy" id="4972"/>
    <lineage>
        <taxon>Eukaryota</taxon>
        <taxon>Fungi</taxon>
        <taxon>Dikarya</taxon>
        <taxon>Basidiomycota</taxon>
        <taxon>Agaricomycotina</taxon>
        <taxon>Tremellomycetes</taxon>
        <taxon>Tremellales</taxon>
        <taxon>Bulleribasidiaceae</taxon>
        <taxon>Dioszegia</taxon>
    </lineage>
</organism>
<proteinExistence type="inferred from homology"/>
<dbReference type="GeneID" id="77728458"/>
<gene>
    <name evidence="5" type="ORF">MKK02DRAFT_35742</name>
</gene>
<keyword evidence="3" id="KW-0539">Nucleus</keyword>
<dbReference type="GO" id="GO:0051015">
    <property type="term" value="F:actin filament binding"/>
    <property type="evidence" value="ECO:0007669"/>
    <property type="project" value="TreeGrafter"/>
</dbReference>
<evidence type="ECO:0000256" key="2">
    <source>
        <dbReference type="ARBA" id="ARBA00010878"/>
    </source>
</evidence>
<dbReference type="PANTHER" id="PTHR12928:SF0">
    <property type="entry name" value="FSHD REGION GENE 1"/>
    <property type="match status" value="1"/>
</dbReference>
<keyword evidence="6" id="KW-1185">Reference proteome</keyword>
<dbReference type="Pfam" id="PF06229">
    <property type="entry name" value="FRG1"/>
    <property type="match status" value="1"/>
</dbReference>
<dbReference type="GO" id="GO:0005730">
    <property type="term" value="C:nucleolus"/>
    <property type="evidence" value="ECO:0007669"/>
    <property type="project" value="UniProtKB-SubCell"/>
</dbReference>